<proteinExistence type="predicted"/>
<keyword evidence="2" id="KW-0238">DNA-binding</keyword>
<evidence type="ECO:0000256" key="3">
    <source>
        <dbReference type="ARBA" id="ARBA00023163"/>
    </source>
</evidence>
<feature type="domain" description="HTH araC/xylS-type" evidence="4">
    <location>
        <begin position="15"/>
        <end position="111"/>
    </location>
</feature>
<protein>
    <submittedName>
        <fullName evidence="5">AraC family transcriptional regulator</fullName>
    </submittedName>
</protein>
<dbReference type="Proteomes" id="UP001476583">
    <property type="component" value="Chromosome"/>
</dbReference>
<dbReference type="Gene3D" id="1.10.10.60">
    <property type="entry name" value="Homeodomain-like"/>
    <property type="match status" value="1"/>
</dbReference>
<dbReference type="Pfam" id="PF12833">
    <property type="entry name" value="HTH_18"/>
    <property type="match status" value="1"/>
</dbReference>
<keyword evidence="6" id="KW-1185">Reference proteome</keyword>
<evidence type="ECO:0000259" key="4">
    <source>
        <dbReference type="PROSITE" id="PS01124"/>
    </source>
</evidence>
<dbReference type="InterPro" id="IPR009057">
    <property type="entry name" value="Homeodomain-like_sf"/>
</dbReference>
<evidence type="ECO:0000313" key="5">
    <source>
        <dbReference type="EMBL" id="WXL24941.1"/>
    </source>
</evidence>
<keyword evidence="3" id="KW-0804">Transcription</keyword>
<dbReference type="PANTHER" id="PTHR47894">
    <property type="entry name" value="HTH-TYPE TRANSCRIPTIONAL REGULATOR GADX"/>
    <property type="match status" value="1"/>
</dbReference>
<evidence type="ECO:0000256" key="1">
    <source>
        <dbReference type="ARBA" id="ARBA00023015"/>
    </source>
</evidence>
<evidence type="ECO:0000313" key="6">
    <source>
        <dbReference type="Proteomes" id="UP001476583"/>
    </source>
</evidence>
<name>A0ABZ2RFZ8_ECTME</name>
<sequence>MTGLDEHSAANTWEIRVRRLLRENQGPWPSLEQVAMRLCTSARSLRRNLARQGCSYQQLLNQERYQRAMVLLSETTLPICEIAFQLVFSDQSNFRRAFRQWSGKIPGSLRE</sequence>
<organism evidence="5 6">
    <name type="scientific">Ectopseudomonas mendocina</name>
    <name type="common">Pseudomonas mendocina</name>
    <dbReference type="NCBI Taxonomy" id="300"/>
    <lineage>
        <taxon>Bacteria</taxon>
        <taxon>Pseudomonadati</taxon>
        <taxon>Pseudomonadota</taxon>
        <taxon>Gammaproteobacteria</taxon>
        <taxon>Pseudomonadales</taxon>
        <taxon>Pseudomonadaceae</taxon>
        <taxon>Ectopseudomonas</taxon>
    </lineage>
</organism>
<dbReference type="SUPFAM" id="SSF46689">
    <property type="entry name" value="Homeodomain-like"/>
    <property type="match status" value="1"/>
</dbReference>
<accession>A0ABZ2RFZ8</accession>
<reference evidence="5 6" key="1">
    <citation type="submission" date="2024-03" db="EMBL/GenBank/DDBJ databases">
        <title>Complete genome of BD2.</title>
        <authorList>
            <person name="Cao G."/>
        </authorList>
    </citation>
    <scope>NUCLEOTIDE SEQUENCE [LARGE SCALE GENOMIC DNA]</scope>
    <source>
        <strain evidence="5 6">BD2</strain>
    </source>
</reference>
<gene>
    <name evidence="5" type="ORF">WG219_16735</name>
</gene>
<dbReference type="InterPro" id="IPR018060">
    <property type="entry name" value="HTH_AraC"/>
</dbReference>
<dbReference type="EMBL" id="CP148074">
    <property type="protein sequence ID" value="WXL24941.1"/>
    <property type="molecule type" value="Genomic_DNA"/>
</dbReference>
<dbReference type="PANTHER" id="PTHR47894:SF1">
    <property type="entry name" value="HTH-TYPE TRANSCRIPTIONAL REGULATOR VQSM"/>
    <property type="match status" value="1"/>
</dbReference>
<dbReference type="PROSITE" id="PS01124">
    <property type="entry name" value="HTH_ARAC_FAMILY_2"/>
    <property type="match status" value="1"/>
</dbReference>
<dbReference type="SMART" id="SM00342">
    <property type="entry name" value="HTH_ARAC"/>
    <property type="match status" value="1"/>
</dbReference>
<evidence type="ECO:0000256" key="2">
    <source>
        <dbReference type="ARBA" id="ARBA00023125"/>
    </source>
</evidence>
<keyword evidence="1" id="KW-0805">Transcription regulation</keyword>